<feature type="transmembrane region" description="Helical" evidence="1">
    <location>
        <begin position="48"/>
        <end position="70"/>
    </location>
</feature>
<feature type="transmembrane region" description="Helical" evidence="1">
    <location>
        <begin position="296"/>
        <end position="316"/>
    </location>
</feature>
<feature type="transmembrane region" description="Helical" evidence="1">
    <location>
        <begin position="91"/>
        <end position="112"/>
    </location>
</feature>
<evidence type="ECO:0000256" key="1">
    <source>
        <dbReference type="SAM" id="Phobius"/>
    </source>
</evidence>
<feature type="transmembrane region" description="Helical" evidence="1">
    <location>
        <begin position="234"/>
        <end position="250"/>
    </location>
</feature>
<dbReference type="InterPro" id="IPR002656">
    <property type="entry name" value="Acyl_transf_3_dom"/>
</dbReference>
<feature type="transmembrane region" description="Helical" evidence="1">
    <location>
        <begin position="328"/>
        <end position="347"/>
    </location>
</feature>
<dbReference type="PANTHER" id="PTHR23028">
    <property type="entry name" value="ACETYLTRANSFERASE"/>
    <property type="match status" value="1"/>
</dbReference>
<feature type="domain" description="Acyltransferase 3" evidence="2">
    <location>
        <begin position="24"/>
        <end position="341"/>
    </location>
</feature>
<protein>
    <submittedName>
        <fullName evidence="4">Peptidoglycan/LPS O-acetylase OafA/YrhL</fullName>
    </submittedName>
</protein>
<proteinExistence type="predicted"/>
<evidence type="ECO:0000259" key="2">
    <source>
        <dbReference type="Pfam" id="PF01757"/>
    </source>
</evidence>
<dbReference type="Pfam" id="PF01757">
    <property type="entry name" value="Acyl_transf_3"/>
    <property type="match status" value="1"/>
</dbReference>
<dbReference type="InterPro" id="IPR043968">
    <property type="entry name" value="SGNH"/>
</dbReference>
<evidence type="ECO:0000313" key="4">
    <source>
        <dbReference type="EMBL" id="MBP2320327.1"/>
    </source>
</evidence>
<comment type="caution">
    <text evidence="4">The sequence shown here is derived from an EMBL/GenBank/DDBJ whole genome shotgun (WGS) entry which is preliminary data.</text>
</comment>
<feature type="transmembrane region" description="Helical" evidence="1">
    <location>
        <begin position="179"/>
        <end position="197"/>
    </location>
</feature>
<name>A0ABS4T7C9_9PSEU</name>
<dbReference type="InterPro" id="IPR050879">
    <property type="entry name" value="Acyltransferase_3"/>
</dbReference>
<gene>
    <name evidence="4" type="ORF">JOF56_000712</name>
</gene>
<feature type="transmembrane region" description="Helical" evidence="1">
    <location>
        <begin position="359"/>
        <end position="379"/>
    </location>
</feature>
<evidence type="ECO:0000313" key="5">
    <source>
        <dbReference type="Proteomes" id="UP001519332"/>
    </source>
</evidence>
<evidence type="ECO:0000259" key="3">
    <source>
        <dbReference type="Pfam" id="PF19040"/>
    </source>
</evidence>
<keyword evidence="5" id="KW-1185">Reference proteome</keyword>
<reference evidence="4 5" key="1">
    <citation type="submission" date="2021-03" db="EMBL/GenBank/DDBJ databases">
        <title>Sequencing the genomes of 1000 actinobacteria strains.</title>
        <authorList>
            <person name="Klenk H.-P."/>
        </authorList>
    </citation>
    <scope>NUCLEOTIDE SEQUENCE [LARGE SCALE GENOMIC DNA]</scope>
    <source>
        <strain evidence="4 5">DSM 46670</strain>
    </source>
</reference>
<keyword evidence="1" id="KW-0812">Transmembrane</keyword>
<feature type="domain" description="SGNH" evidence="3">
    <location>
        <begin position="445"/>
        <end position="666"/>
    </location>
</feature>
<feature type="transmembrane region" description="Helical" evidence="1">
    <location>
        <begin position="256"/>
        <end position="275"/>
    </location>
</feature>
<accession>A0ABS4T7C9</accession>
<keyword evidence="1" id="KW-1133">Transmembrane helix</keyword>
<keyword evidence="1" id="KW-0472">Membrane</keyword>
<dbReference type="Proteomes" id="UP001519332">
    <property type="component" value="Unassembled WGS sequence"/>
</dbReference>
<organism evidence="4 5">
    <name type="scientific">Kibdelosporangium banguiense</name>
    <dbReference type="NCBI Taxonomy" id="1365924"/>
    <lineage>
        <taxon>Bacteria</taxon>
        <taxon>Bacillati</taxon>
        <taxon>Actinomycetota</taxon>
        <taxon>Actinomycetes</taxon>
        <taxon>Pseudonocardiales</taxon>
        <taxon>Pseudonocardiaceae</taxon>
        <taxon>Kibdelosporangium</taxon>
    </lineage>
</organism>
<dbReference type="Pfam" id="PF19040">
    <property type="entry name" value="SGNH"/>
    <property type="match status" value="1"/>
</dbReference>
<sequence length="676" mass="73605">MTATAAPVMPAVVVPAEKRPQRRDIQGLRALAVGLVVVYHLRPEWLPGGFVGVDVFFVISGFLIIGTLTGELGRTGRIGLKDFYARRIRRLLPAATVVLLATVAATVLLMPFSRWPDVMREILSSAFNVQNWALAVLSGDYGHATANVSPVQHFWSLSVEEQFYLIIPLVLLAGRKIRYAFVTVVLASFAFSVVYSYMQHGEAYFITPTRMWELGLGGLAAIHRIDFGKATRLILGWAGFAAVIVSAFVLTTSMAFPGYIALLPTLGTVTLLTAGATTEPARYETAFLLGRQPLRYIGDISYSLYLWHWPVIVVILDVTGDDKLTNDNVFLAIGLSLLLAALSKHLIEDPFRKRRKFAYTLGATLVAITVTAAMIPGLIAQARLDALKRQSALVDNYPGALALDPVNPKPVPPGVALVPDPAVADKDGPFAEHDSCNSYDITKEPPSDPACSFGDPAAPKLMVLVGDSHAAQYSSALIDFVKKNTTWRLKVMVRNGCPFSATPPHNGAVLLRECSDQNQKELAAILQMKPNLVVTAAMSQASYKKDLKWTWESPQQLVEGYRVLLQQLSAAQIPVAVIREVPRPATPTPRCLQRDRNGCDTERFVALGDNRDPLVEASQGLTGIQTIDLTDSLCTADICPAVVGNVVVYRDNHLTNSYVRTLAPVLTTKLGLREGP</sequence>
<dbReference type="EMBL" id="JAGINW010000001">
    <property type="protein sequence ID" value="MBP2320327.1"/>
    <property type="molecule type" value="Genomic_DNA"/>
</dbReference>
<dbReference type="PANTHER" id="PTHR23028:SF53">
    <property type="entry name" value="ACYL_TRANSF_3 DOMAIN-CONTAINING PROTEIN"/>
    <property type="match status" value="1"/>
</dbReference>
<dbReference type="RefSeq" id="WP_209634328.1">
    <property type="nucleotide sequence ID" value="NZ_JAGINW010000001.1"/>
</dbReference>